<dbReference type="SUPFAM" id="SSF51735">
    <property type="entry name" value="NAD(P)-binding Rossmann-fold domains"/>
    <property type="match status" value="1"/>
</dbReference>
<feature type="domain" description="NAD(P)-binding" evidence="2">
    <location>
        <begin position="6"/>
        <end position="307"/>
    </location>
</feature>
<organism evidence="3 4">
    <name type="scientific">Candidatus Hakubella thermalkaliphila</name>
    <dbReference type="NCBI Taxonomy" id="2754717"/>
    <lineage>
        <taxon>Bacteria</taxon>
        <taxon>Bacillati</taxon>
        <taxon>Actinomycetota</taxon>
        <taxon>Actinomycetota incertae sedis</taxon>
        <taxon>Candidatus Hakubellales</taxon>
        <taxon>Candidatus Hakubellaceae</taxon>
        <taxon>Candidatus Hakubella</taxon>
    </lineage>
</organism>
<evidence type="ECO:0000256" key="1">
    <source>
        <dbReference type="ARBA" id="ARBA00023027"/>
    </source>
</evidence>
<reference evidence="3 4" key="1">
    <citation type="journal article" date="2020" name="Front. Microbiol.">
        <title>Single-cell genomics of novel Actinobacteria with the Wood-Ljungdahl pathway discovered in a serpentinizing system.</title>
        <authorList>
            <person name="Merino N."/>
            <person name="Kawai M."/>
            <person name="Boyd E.S."/>
            <person name="Colman D.R."/>
            <person name="McGlynn S.E."/>
            <person name="Nealson K.H."/>
            <person name="Kurokawa K."/>
            <person name="Hongoh Y."/>
        </authorList>
    </citation>
    <scope>NUCLEOTIDE SEQUENCE [LARGE SCALE GENOMIC DNA]</scope>
    <source>
        <strain evidence="3 4">S33</strain>
    </source>
</reference>
<proteinExistence type="predicted"/>
<accession>A0A6V8P543</accession>
<dbReference type="RefSeq" id="WP_308755239.1">
    <property type="nucleotide sequence ID" value="NZ_BLRY01000003.1"/>
</dbReference>
<dbReference type="EMBL" id="BLRY01000003">
    <property type="protein sequence ID" value="GFP26704.1"/>
    <property type="molecule type" value="Genomic_DNA"/>
</dbReference>
<dbReference type="Gene3D" id="3.40.50.720">
    <property type="entry name" value="NAD(P)-binding Rossmann-like Domain"/>
    <property type="match status" value="1"/>
</dbReference>
<sequence>MDMTVLITGGAGFIGSHLAENLVAEGYRVICIDDFNDYYDPRIKWENIAGLQARPEFRLVKGDITNKETLEELFSAWNIDQVVHLAARAGVRPSLRQPALYEKVNVGGTINLLEQCVRQQVKKFIFGSSSSVYGEQDQIPFSEDDRIERPISPYAATKRAAELICYTYHHLYQLPVTCLRFFTVYGPRQRPEMAIHKFTSLIYQRQLIPLYGDGSSSRDYTFISDIVSGLRAAMDRNFGYEIINLGNSNPIQLKELVRLIEEALGLKAHLDFQPPQSGDVTRTYADISKAQKLLDYHPEVAIEEGVALFVDWFKRRRT</sequence>
<evidence type="ECO:0000259" key="2">
    <source>
        <dbReference type="Pfam" id="PF16363"/>
    </source>
</evidence>
<dbReference type="PRINTS" id="PR01713">
    <property type="entry name" value="NUCEPIMERASE"/>
</dbReference>
<gene>
    <name evidence="3" type="ORF">HKBW3S33_00119</name>
</gene>
<dbReference type="Proteomes" id="UP000591948">
    <property type="component" value="Unassembled WGS sequence"/>
</dbReference>
<protein>
    <submittedName>
        <fullName evidence="3">UDP-glucuronate 4-epimerase</fullName>
    </submittedName>
</protein>
<evidence type="ECO:0000313" key="4">
    <source>
        <dbReference type="Proteomes" id="UP000591948"/>
    </source>
</evidence>
<dbReference type="Gene3D" id="3.90.25.10">
    <property type="entry name" value="UDP-galactose 4-epimerase, domain 1"/>
    <property type="match status" value="1"/>
</dbReference>
<name>A0A6V8P543_9ACTN</name>
<dbReference type="InterPro" id="IPR016040">
    <property type="entry name" value="NAD(P)-bd_dom"/>
</dbReference>
<dbReference type="AlphaFoldDB" id="A0A6V8P543"/>
<keyword evidence="4" id="KW-1185">Reference proteome</keyword>
<dbReference type="InterPro" id="IPR036291">
    <property type="entry name" value="NAD(P)-bd_dom_sf"/>
</dbReference>
<keyword evidence="1" id="KW-0520">NAD</keyword>
<evidence type="ECO:0000313" key="3">
    <source>
        <dbReference type="EMBL" id="GFP26704.1"/>
    </source>
</evidence>
<dbReference type="PANTHER" id="PTHR43574">
    <property type="entry name" value="EPIMERASE-RELATED"/>
    <property type="match status" value="1"/>
</dbReference>
<dbReference type="Pfam" id="PF16363">
    <property type="entry name" value="GDP_Man_Dehyd"/>
    <property type="match status" value="1"/>
</dbReference>
<comment type="caution">
    <text evidence="3">The sequence shown here is derived from an EMBL/GenBank/DDBJ whole genome shotgun (WGS) entry which is preliminary data.</text>
</comment>